<evidence type="ECO:0000313" key="2">
    <source>
        <dbReference type="Proteomes" id="UP001604277"/>
    </source>
</evidence>
<comment type="caution">
    <text evidence="1">The sequence shown here is derived from an EMBL/GenBank/DDBJ whole genome shotgun (WGS) entry which is preliminary data.</text>
</comment>
<protein>
    <submittedName>
        <fullName evidence="1">Uncharacterized protein</fullName>
    </submittedName>
</protein>
<dbReference type="Proteomes" id="UP001604277">
    <property type="component" value="Unassembled WGS sequence"/>
</dbReference>
<accession>A0ABD1U9F1</accession>
<evidence type="ECO:0000313" key="1">
    <source>
        <dbReference type="EMBL" id="KAL2521653.1"/>
    </source>
</evidence>
<proteinExistence type="predicted"/>
<dbReference type="EMBL" id="JBFOLJ010000007">
    <property type="protein sequence ID" value="KAL2521653.1"/>
    <property type="molecule type" value="Genomic_DNA"/>
</dbReference>
<name>A0ABD1U9F1_9LAMI</name>
<dbReference type="AlphaFoldDB" id="A0ABD1U9F1"/>
<keyword evidence="2" id="KW-1185">Reference proteome</keyword>
<reference evidence="2" key="1">
    <citation type="submission" date="2024-07" db="EMBL/GenBank/DDBJ databases">
        <title>Two chromosome-level genome assemblies of Korean endemic species Abeliophyllum distichum and Forsythia ovata (Oleaceae).</title>
        <authorList>
            <person name="Jang H."/>
        </authorList>
    </citation>
    <scope>NUCLEOTIDE SEQUENCE [LARGE SCALE GENOMIC DNA]</scope>
</reference>
<sequence length="108" mass="12133">MKNFLSSNKPHHPNSTTMSMILTKILTSGTCWDLSFTQLTPMGSPLSQQISIEARDSSLLEKLGFLNQFDLKLALDQSRNSRKILARKLENKAKMILGNCFQSGFVKN</sequence>
<organism evidence="1 2">
    <name type="scientific">Forsythia ovata</name>
    <dbReference type="NCBI Taxonomy" id="205694"/>
    <lineage>
        <taxon>Eukaryota</taxon>
        <taxon>Viridiplantae</taxon>
        <taxon>Streptophyta</taxon>
        <taxon>Embryophyta</taxon>
        <taxon>Tracheophyta</taxon>
        <taxon>Spermatophyta</taxon>
        <taxon>Magnoliopsida</taxon>
        <taxon>eudicotyledons</taxon>
        <taxon>Gunneridae</taxon>
        <taxon>Pentapetalae</taxon>
        <taxon>asterids</taxon>
        <taxon>lamiids</taxon>
        <taxon>Lamiales</taxon>
        <taxon>Oleaceae</taxon>
        <taxon>Forsythieae</taxon>
        <taxon>Forsythia</taxon>
    </lineage>
</organism>
<gene>
    <name evidence="1" type="ORF">Fot_25576</name>
</gene>